<evidence type="ECO:0000313" key="3">
    <source>
        <dbReference type="Proteomes" id="UP000707071"/>
    </source>
</evidence>
<comment type="caution">
    <text evidence="2">The sequence shown here is derived from an EMBL/GenBank/DDBJ whole genome shotgun (WGS) entry which is preliminary data.</text>
</comment>
<feature type="region of interest" description="Disordered" evidence="1">
    <location>
        <begin position="66"/>
        <end position="142"/>
    </location>
</feature>
<name>A0A9P7QHT1_9HYPO</name>
<protein>
    <submittedName>
        <fullName evidence="2">Uncharacterized protein</fullName>
    </submittedName>
</protein>
<feature type="compositionally biased region" description="Basic residues" evidence="1">
    <location>
        <begin position="100"/>
        <end position="111"/>
    </location>
</feature>
<proteinExistence type="predicted"/>
<feature type="compositionally biased region" description="Low complexity" evidence="1">
    <location>
        <begin position="72"/>
        <end position="88"/>
    </location>
</feature>
<dbReference type="Proteomes" id="UP000707071">
    <property type="component" value="Unassembled WGS sequence"/>
</dbReference>
<sequence>MLDELDRPVIIDFDSWGHEGQKLEDGMKKGALEWSINGSSYEYALFANDNYGLSKLREFIYDPSSGKPLAKSTSANSSQTFTSSTTSSGGPQDVTGRVRCVWHKSGVTRRGRQTEYHHPATAQGEGKKMQVLGLGQDKGTGR</sequence>
<evidence type="ECO:0000313" key="2">
    <source>
        <dbReference type="EMBL" id="KAG6290147.1"/>
    </source>
</evidence>
<reference evidence="2 3" key="1">
    <citation type="journal article" date="2020" name="bioRxiv">
        <title>Whole genome comparisons of ergot fungi reveals the divergence and evolution of species within the genus Claviceps are the result of varying mechanisms driving genome evolution and host range expansion.</title>
        <authorList>
            <person name="Wyka S.A."/>
            <person name="Mondo S.J."/>
            <person name="Liu M."/>
            <person name="Dettman J."/>
            <person name="Nalam V."/>
            <person name="Broders K.D."/>
        </authorList>
    </citation>
    <scope>NUCLEOTIDE SEQUENCE [LARGE SCALE GENOMIC DNA]</scope>
    <source>
        <strain evidence="2 3">Clav52</strain>
    </source>
</reference>
<organism evidence="2 3">
    <name type="scientific">Claviceps aff. purpurea</name>
    <dbReference type="NCBI Taxonomy" id="1967640"/>
    <lineage>
        <taxon>Eukaryota</taxon>
        <taxon>Fungi</taxon>
        <taxon>Dikarya</taxon>
        <taxon>Ascomycota</taxon>
        <taxon>Pezizomycotina</taxon>
        <taxon>Sordariomycetes</taxon>
        <taxon>Hypocreomycetidae</taxon>
        <taxon>Hypocreales</taxon>
        <taxon>Clavicipitaceae</taxon>
        <taxon>Claviceps</taxon>
    </lineage>
</organism>
<gene>
    <name evidence="2" type="ORF">E4U09_004585</name>
</gene>
<keyword evidence="3" id="KW-1185">Reference proteome</keyword>
<dbReference type="AlphaFoldDB" id="A0A9P7QHT1"/>
<accession>A0A9P7QHT1</accession>
<evidence type="ECO:0000256" key="1">
    <source>
        <dbReference type="SAM" id="MobiDB-lite"/>
    </source>
</evidence>
<dbReference type="EMBL" id="SRRH01000371">
    <property type="protein sequence ID" value="KAG6290147.1"/>
    <property type="molecule type" value="Genomic_DNA"/>
</dbReference>